<feature type="domain" description="Helicase ATP-binding" evidence="1">
    <location>
        <begin position="45"/>
        <end position="237"/>
    </location>
</feature>
<dbReference type="RefSeq" id="WP_229933496.1">
    <property type="nucleotide sequence ID" value="NZ_CAJHOF010000019.1"/>
</dbReference>
<dbReference type="InterPro" id="IPR006935">
    <property type="entry name" value="Helicase/UvrB_N"/>
</dbReference>
<evidence type="ECO:0000313" key="2">
    <source>
        <dbReference type="EMBL" id="CAD7289648.1"/>
    </source>
</evidence>
<evidence type="ECO:0000313" key="3">
    <source>
        <dbReference type="Proteomes" id="UP000789803"/>
    </source>
</evidence>
<dbReference type="SMART" id="SM00487">
    <property type="entry name" value="DEXDc"/>
    <property type="match status" value="1"/>
</dbReference>
<dbReference type="Pfam" id="PF04851">
    <property type="entry name" value="ResIII"/>
    <property type="match status" value="1"/>
</dbReference>
<dbReference type="PANTHER" id="PTHR47396">
    <property type="entry name" value="TYPE I RESTRICTION ENZYME ECOKI R PROTEIN"/>
    <property type="match status" value="1"/>
</dbReference>
<dbReference type="PANTHER" id="PTHR47396:SF1">
    <property type="entry name" value="ATP-DEPENDENT HELICASE IRC3-RELATED"/>
    <property type="match status" value="1"/>
</dbReference>
<dbReference type="CDD" id="cd18785">
    <property type="entry name" value="SF2_C"/>
    <property type="match status" value="1"/>
</dbReference>
<dbReference type="InterPro" id="IPR050742">
    <property type="entry name" value="Helicase_Restrict-Modif_Enz"/>
</dbReference>
<dbReference type="CDD" id="cd17926">
    <property type="entry name" value="DEXHc_RE"/>
    <property type="match status" value="1"/>
</dbReference>
<protein>
    <recommendedName>
        <fullName evidence="1">Helicase ATP-binding domain-containing protein</fullName>
    </recommendedName>
</protein>
<gene>
    <name evidence="2" type="ORF">LMG7974_01725</name>
</gene>
<keyword evidence="3" id="KW-1185">Reference proteome</keyword>
<accession>A0ABM8Q9I1</accession>
<dbReference type="SUPFAM" id="SSF52540">
    <property type="entry name" value="P-loop containing nucleoside triphosphate hydrolases"/>
    <property type="match status" value="2"/>
</dbReference>
<dbReference type="EMBL" id="CAJHOF010000019">
    <property type="protein sequence ID" value="CAD7289648.1"/>
    <property type="molecule type" value="Genomic_DNA"/>
</dbReference>
<dbReference type="PROSITE" id="PS51192">
    <property type="entry name" value="HELICASE_ATP_BIND_1"/>
    <property type="match status" value="1"/>
</dbReference>
<dbReference type="Proteomes" id="UP000789803">
    <property type="component" value="Unassembled WGS sequence"/>
</dbReference>
<proteinExistence type="predicted"/>
<name>A0ABM8Q9I1_9BACT</name>
<dbReference type="Gene3D" id="3.40.50.300">
    <property type="entry name" value="P-loop containing nucleotide triphosphate hydrolases"/>
    <property type="match status" value="2"/>
</dbReference>
<sequence length="829" mass="96910">MAKLSDELKNALKYSDIKIPAYISENLKHELREYQESALKHYILQRKAPHTNHLLFNMATGSGKTMIMAALMLDLFKNGYRNFVFFVNSTAILQKTMANFTDSFSSKYLFKDRILIDEKQVQIRAVRNFDESKDDAVNIVFITIQGLFSLFKDERENSLSISDLAKEKIVFIADEAHHLNADTKKNKKESELKEGWESVVNKAFGANSENFMLEFTATVPNQKEVVQKYEDKIAYEYALKEFCKDGYSKNITLLKYENADINRRFLGAVLASLYRQMTAFKNGIGLKPVILFKSETIAASNDNEAKFNEFIQSIDGDEIEKFYSEISANLGDMLYKSYECFKGLGESWYSKTAMLIRENFKSEFILNVNKDEELNKNQILLNSLEDDDNYVRVIFAVDKLNEGWDVLNLFDIVRLSDKISSKGHTSPTSEVQLIGRGARYYPFYEGDMRYKRKFDDLSNELCVIETLSYHTLNQNSFISSLNHELIKQGLIASEAYELVEFKPTKRACRIAKTDKIYYIKNERYKKGEIFKTKMHMQNLQSEISTLFMPFISDAVLENAVDFKKYEQKDHSYKTDSIKNRIDYIVFLKALNVLELGLKQINENFSFDSKEAFWQEISSVKVNFVREQKFSRENQLKLMIYILNHYKSLRQKIKSEYEVSEFRAYRLEQTGVRKMLKKKDKVKTHGYEWLYYDKYCDDSELELGFLKFIDGYKTKLDKKFASWIVVRNDGFDEFKIYGKDAIGFEPDFIMFAKLKGDDKFLGLECIFEPKGEHLAGKDGWKEELLKSLDSKKFEFKNDELKIVGFPFYLKNDNEKFKKKWDEFLNASLGL</sequence>
<dbReference type="InterPro" id="IPR027417">
    <property type="entry name" value="P-loop_NTPase"/>
</dbReference>
<dbReference type="InterPro" id="IPR014001">
    <property type="entry name" value="Helicase_ATP-bd"/>
</dbReference>
<reference evidence="2 3" key="1">
    <citation type="submission" date="2020-11" db="EMBL/GenBank/DDBJ databases">
        <authorList>
            <person name="Peeters C."/>
        </authorList>
    </citation>
    <scope>NUCLEOTIDE SEQUENCE [LARGE SCALE GENOMIC DNA]</scope>
    <source>
        <strain evidence="2 3">LMG 7974</strain>
    </source>
</reference>
<evidence type="ECO:0000259" key="1">
    <source>
        <dbReference type="PROSITE" id="PS51192"/>
    </source>
</evidence>
<organism evidence="2 3">
    <name type="scientific">Campylobacter majalis</name>
    <dbReference type="NCBI Taxonomy" id="2790656"/>
    <lineage>
        <taxon>Bacteria</taxon>
        <taxon>Pseudomonadati</taxon>
        <taxon>Campylobacterota</taxon>
        <taxon>Epsilonproteobacteria</taxon>
        <taxon>Campylobacterales</taxon>
        <taxon>Campylobacteraceae</taxon>
        <taxon>Campylobacter</taxon>
    </lineage>
</organism>
<comment type="caution">
    <text evidence="2">The sequence shown here is derived from an EMBL/GenBank/DDBJ whole genome shotgun (WGS) entry which is preliminary data.</text>
</comment>